<dbReference type="Pfam" id="PF18139">
    <property type="entry name" value="LSDAT_euk"/>
    <property type="match status" value="1"/>
</dbReference>
<dbReference type="GO" id="GO:0005886">
    <property type="term" value="C:plasma membrane"/>
    <property type="evidence" value="ECO:0007669"/>
    <property type="project" value="TreeGrafter"/>
</dbReference>
<evidence type="ECO:0000313" key="3">
    <source>
        <dbReference type="Proteomes" id="UP000261580"/>
    </source>
</evidence>
<sequence>MLLLSTDTSPEILYQLLTEQWKLSPPNLLISVTGGAKNFYLKSHLKNMFHRGLIKVAQTTGAWIITGGTHAGVMKHVGQAVRDYAMSSSMQGKIVTIGVATWGIIHNRKALVHPECGVCMFS</sequence>
<organism evidence="2 3">
    <name type="scientific">Neolamprologus brichardi</name>
    <name type="common">Fairy cichlid</name>
    <name type="synonym">Lamprologus brichardi</name>
    <dbReference type="NCBI Taxonomy" id="32507"/>
    <lineage>
        <taxon>Eukaryota</taxon>
        <taxon>Metazoa</taxon>
        <taxon>Chordata</taxon>
        <taxon>Craniata</taxon>
        <taxon>Vertebrata</taxon>
        <taxon>Euteleostomi</taxon>
        <taxon>Actinopterygii</taxon>
        <taxon>Neopterygii</taxon>
        <taxon>Teleostei</taxon>
        <taxon>Neoteleostei</taxon>
        <taxon>Acanthomorphata</taxon>
        <taxon>Ovalentaria</taxon>
        <taxon>Cichlomorphae</taxon>
        <taxon>Cichliformes</taxon>
        <taxon>Cichlidae</taxon>
        <taxon>African cichlids</taxon>
        <taxon>Pseudocrenilabrinae</taxon>
        <taxon>Lamprologini</taxon>
        <taxon>Neolamprologus</taxon>
    </lineage>
</organism>
<dbReference type="STRING" id="32507.ENSNBRP00000000208"/>
<evidence type="ECO:0000313" key="2">
    <source>
        <dbReference type="Ensembl" id="ENSNBRP00000000208.1"/>
    </source>
</evidence>
<reference evidence="2" key="2">
    <citation type="submission" date="2025-09" db="UniProtKB">
        <authorList>
            <consortium name="Ensembl"/>
        </authorList>
    </citation>
    <scope>IDENTIFICATION</scope>
</reference>
<proteinExistence type="predicted"/>
<dbReference type="InterPro" id="IPR041491">
    <property type="entry name" value="TRPM_SLOG"/>
</dbReference>
<accession>A0A3Q4G2U1</accession>
<dbReference type="GeneTree" id="ENSGT00940000156404"/>
<dbReference type="GO" id="GO:0099604">
    <property type="term" value="F:ligand-gated calcium channel activity"/>
    <property type="evidence" value="ECO:0007669"/>
    <property type="project" value="TreeGrafter"/>
</dbReference>
<dbReference type="Ensembl" id="ENSNBRT00000000243.1">
    <property type="protein sequence ID" value="ENSNBRP00000000208.1"/>
    <property type="gene ID" value="ENSNBRG00000000193.1"/>
</dbReference>
<keyword evidence="3" id="KW-1185">Reference proteome</keyword>
<dbReference type="PANTHER" id="PTHR13800">
    <property type="entry name" value="TRANSIENT RECEPTOR POTENTIAL CATION CHANNEL, SUBFAMILY M, MEMBER 6"/>
    <property type="match status" value="1"/>
</dbReference>
<dbReference type="PANTHER" id="PTHR13800:SF2">
    <property type="entry name" value="TRANSIENT RECEPTOR POTENTIAL CATION CHANNEL SUBFAMILY M MEMBER 2"/>
    <property type="match status" value="1"/>
</dbReference>
<dbReference type="Bgee" id="ENSNBRG00000000193">
    <property type="expression patterns" value="Expressed in brain"/>
</dbReference>
<name>A0A3Q4G2U1_NEOBR</name>
<reference evidence="2" key="1">
    <citation type="submission" date="2025-08" db="UniProtKB">
        <authorList>
            <consortium name="Ensembl"/>
        </authorList>
    </citation>
    <scope>IDENTIFICATION</scope>
</reference>
<evidence type="ECO:0000259" key="1">
    <source>
        <dbReference type="Pfam" id="PF18139"/>
    </source>
</evidence>
<dbReference type="Proteomes" id="UP000261580">
    <property type="component" value="Unassembled WGS sequence"/>
</dbReference>
<dbReference type="OMA" id="SLITHHW"/>
<dbReference type="AlphaFoldDB" id="A0A3Q4G2U1"/>
<dbReference type="InterPro" id="IPR050927">
    <property type="entry name" value="TRPM"/>
</dbReference>
<protein>
    <recommendedName>
        <fullName evidence="1">TRPM SLOG domain-containing protein</fullName>
    </recommendedName>
</protein>
<feature type="domain" description="TRPM SLOG" evidence="1">
    <location>
        <begin position="3"/>
        <end position="116"/>
    </location>
</feature>